<dbReference type="InterPro" id="IPR018685">
    <property type="entry name" value="DUF2173"/>
</dbReference>
<reference evidence="1" key="1">
    <citation type="submission" date="2018-06" db="EMBL/GenBank/DDBJ databases">
        <authorList>
            <person name="Zhirakovskaya E."/>
        </authorList>
    </citation>
    <scope>NUCLEOTIDE SEQUENCE</scope>
</reference>
<protein>
    <recommendedName>
        <fullName evidence="2">DUF2173 family protein</fullName>
    </recommendedName>
</protein>
<sequence length="113" mass="12426">MSKLEQLINVDGALAAFEFNPSGELQASSISEQAKIEDDVLELLCHVCVANGAIATMQARGWEKMTKMEGFYPIQGFSLIGFEWTVIVNDRFGVIVANDKVDYDGTYAVLDES</sequence>
<evidence type="ECO:0000313" key="1">
    <source>
        <dbReference type="EMBL" id="VAW91319.1"/>
    </source>
</evidence>
<proteinExistence type="predicted"/>
<dbReference type="PIRSF" id="PIRSF006821">
    <property type="entry name" value="UCP006821"/>
    <property type="match status" value="1"/>
</dbReference>
<name>A0A3B0ZZC5_9ZZZZ</name>
<accession>A0A3B0ZZC5</accession>
<organism evidence="1">
    <name type="scientific">hydrothermal vent metagenome</name>
    <dbReference type="NCBI Taxonomy" id="652676"/>
    <lineage>
        <taxon>unclassified sequences</taxon>
        <taxon>metagenomes</taxon>
        <taxon>ecological metagenomes</taxon>
    </lineage>
</organism>
<gene>
    <name evidence="1" type="ORF">MNBD_GAMMA21-322</name>
</gene>
<dbReference type="AlphaFoldDB" id="A0A3B0ZZC5"/>
<evidence type="ECO:0008006" key="2">
    <source>
        <dbReference type="Google" id="ProtNLM"/>
    </source>
</evidence>
<dbReference type="EMBL" id="UOFR01000010">
    <property type="protein sequence ID" value="VAW91319.1"/>
    <property type="molecule type" value="Genomic_DNA"/>
</dbReference>
<dbReference type="Pfam" id="PF09941">
    <property type="entry name" value="DUF2173"/>
    <property type="match status" value="1"/>
</dbReference>